<feature type="transmembrane region" description="Helical" evidence="6">
    <location>
        <begin position="166"/>
        <end position="184"/>
    </location>
</feature>
<keyword evidence="2 6" id="KW-0812">Transmembrane</keyword>
<feature type="transmembrane region" description="Helical" evidence="6">
    <location>
        <begin position="28"/>
        <end position="48"/>
    </location>
</feature>
<feature type="binding site" evidence="5">
    <location>
        <position position="198"/>
    </location>
    <ligand>
        <name>Zn(2+)</name>
        <dbReference type="ChEBI" id="CHEBI:29105"/>
    </ligand>
</feature>
<evidence type="ECO:0000256" key="2">
    <source>
        <dbReference type="ARBA" id="ARBA00022692"/>
    </source>
</evidence>
<evidence type="ECO:0000256" key="5">
    <source>
        <dbReference type="PIRSR" id="PIRSR604254-1"/>
    </source>
</evidence>
<dbReference type="PANTHER" id="PTHR20855:SF3">
    <property type="entry name" value="LD03007P"/>
    <property type="match status" value="1"/>
</dbReference>
<protein>
    <submittedName>
        <fullName evidence="7">Hemolysin III family protein</fullName>
    </submittedName>
</protein>
<evidence type="ECO:0000256" key="3">
    <source>
        <dbReference type="ARBA" id="ARBA00022989"/>
    </source>
</evidence>
<keyword evidence="4 6" id="KW-0472">Membrane</keyword>
<feature type="transmembrane region" description="Helical" evidence="6">
    <location>
        <begin position="112"/>
        <end position="134"/>
    </location>
</feature>
<comment type="subcellular location">
    <subcellularLocation>
        <location evidence="1">Membrane</location>
        <topology evidence="1">Multi-pass membrane protein</topology>
    </subcellularLocation>
</comment>
<organism evidence="7 8">
    <name type="scientific">Delftia acidovorans</name>
    <name type="common">Pseudomonas acidovorans</name>
    <name type="synonym">Comamonas acidovorans</name>
    <dbReference type="NCBI Taxonomy" id="80866"/>
    <lineage>
        <taxon>Bacteria</taxon>
        <taxon>Pseudomonadati</taxon>
        <taxon>Pseudomonadota</taxon>
        <taxon>Betaproteobacteria</taxon>
        <taxon>Burkholderiales</taxon>
        <taxon>Comamonadaceae</taxon>
        <taxon>Delftia</taxon>
    </lineage>
</organism>
<evidence type="ECO:0000313" key="7">
    <source>
        <dbReference type="EMBL" id="QPS08851.1"/>
    </source>
</evidence>
<dbReference type="GO" id="GO:0016020">
    <property type="term" value="C:membrane"/>
    <property type="evidence" value="ECO:0007669"/>
    <property type="project" value="UniProtKB-SubCell"/>
</dbReference>
<dbReference type="Proteomes" id="UP000594778">
    <property type="component" value="Chromosome"/>
</dbReference>
<evidence type="ECO:0000256" key="4">
    <source>
        <dbReference type="ARBA" id="ARBA00023136"/>
    </source>
</evidence>
<feature type="transmembrane region" description="Helical" evidence="6">
    <location>
        <begin position="141"/>
        <end position="160"/>
    </location>
</feature>
<dbReference type="RefSeq" id="WP_197956012.1">
    <property type="nucleotide sequence ID" value="NZ_CP065668.1"/>
</dbReference>
<keyword evidence="3 6" id="KW-1133">Transmembrane helix</keyword>
<keyword evidence="5" id="KW-0862">Zinc</keyword>
<evidence type="ECO:0000256" key="6">
    <source>
        <dbReference type="SAM" id="Phobius"/>
    </source>
</evidence>
<dbReference type="GO" id="GO:0046872">
    <property type="term" value="F:metal ion binding"/>
    <property type="evidence" value="ECO:0007669"/>
    <property type="project" value="UniProtKB-KW"/>
</dbReference>
<feature type="transmembrane region" description="Helical" evidence="6">
    <location>
        <begin position="196"/>
        <end position="216"/>
    </location>
</feature>
<sequence length="217" mass="22955">MQDLQAGSPHGTSVWCQPGERFNTWSHLAALPVGLAASVVLICETVAGGDARKIVGAVVFGLSLAALFGASALFHGCTGVRKRFWQRVDHACIYLLIAGSHTPFALMAPPGLWAWLLLGGVWGLAFQGAIRALGFDSPPRLFLYISLGWLSLGSAVPVAFRHGAQTLAWLLAGGLLYSAGTVFYRRLASMRHAHGIWHLFVVAGSACHTVAVAGLLA</sequence>
<accession>A0A7T2S4L8</accession>
<name>A0A7T2S4L8_DELAC</name>
<dbReference type="InterPro" id="IPR004254">
    <property type="entry name" value="AdipoR/HlyIII-related"/>
</dbReference>
<evidence type="ECO:0000256" key="1">
    <source>
        <dbReference type="ARBA" id="ARBA00004141"/>
    </source>
</evidence>
<dbReference type="PANTHER" id="PTHR20855">
    <property type="entry name" value="ADIPOR/PROGESTIN RECEPTOR-RELATED"/>
    <property type="match status" value="1"/>
</dbReference>
<feature type="binding site" evidence="5">
    <location>
        <position position="194"/>
    </location>
    <ligand>
        <name>Zn(2+)</name>
        <dbReference type="ChEBI" id="CHEBI:29105"/>
    </ligand>
</feature>
<feature type="binding site" evidence="5">
    <location>
        <position position="75"/>
    </location>
    <ligand>
        <name>Zn(2+)</name>
        <dbReference type="ChEBI" id="CHEBI:29105"/>
    </ligand>
</feature>
<gene>
    <name evidence="7" type="ORF">I6G66_01980</name>
</gene>
<reference evidence="7 8" key="1">
    <citation type="submission" date="2020-12" db="EMBL/GenBank/DDBJ databases">
        <title>FDA dAtabase for Regulatory Grade micrObial Sequences (FDA-ARGOS): Supporting development and validation of Infectious Disease Dx tests.</title>
        <authorList>
            <person name="Sproer C."/>
            <person name="Gronow S."/>
            <person name="Severitt S."/>
            <person name="Schroder I."/>
            <person name="Tallon L."/>
            <person name="Sadzewicz L."/>
            <person name="Zhao X."/>
            <person name="Boylan J."/>
            <person name="Ott S."/>
            <person name="Bowen H."/>
            <person name="Vavikolanu K."/>
            <person name="Mehta A."/>
            <person name="Aluvathingal J."/>
            <person name="Nadendla S."/>
            <person name="Lowell S."/>
            <person name="Myers T."/>
            <person name="Yan Y."/>
            <person name="Sichtig H."/>
        </authorList>
    </citation>
    <scope>NUCLEOTIDE SEQUENCE [LARGE SCALE GENOMIC DNA]</scope>
    <source>
        <strain evidence="7 8">FDAARGOS_909</strain>
    </source>
</reference>
<proteinExistence type="predicted"/>
<evidence type="ECO:0000313" key="8">
    <source>
        <dbReference type="Proteomes" id="UP000594778"/>
    </source>
</evidence>
<feature type="transmembrane region" description="Helical" evidence="6">
    <location>
        <begin position="54"/>
        <end position="76"/>
    </location>
</feature>
<dbReference type="EMBL" id="CP065668">
    <property type="protein sequence ID" value="QPS08851.1"/>
    <property type="molecule type" value="Genomic_DNA"/>
</dbReference>
<keyword evidence="5" id="KW-0479">Metal-binding</keyword>
<dbReference type="AlphaFoldDB" id="A0A7T2S4L8"/>
<dbReference type="Pfam" id="PF03006">
    <property type="entry name" value="HlyIII"/>
    <property type="match status" value="1"/>
</dbReference>